<reference evidence="3 4" key="1">
    <citation type="submission" date="2020-02" db="EMBL/GenBank/DDBJ databases">
        <authorList>
            <person name="Kim M.K."/>
        </authorList>
    </citation>
    <scope>NUCLEOTIDE SEQUENCE [LARGE SCALE GENOMIC DNA]</scope>
    <source>
        <strain evidence="3 4">17J57-3</strain>
    </source>
</reference>
<dbReference type="PANTHER" id="PTHR46401">
    <property type="entry name" value="GLYCOSYLTRANSFERASE WBBK-RELATED"/>
    <property type="match status" value="1"/>
</dbReference>
<dbReference type="InterPro" id="IPR001296">
    <property type="entry name" value="Glyco_trans_1"/>
</dbReference>
<dbReference type="RefSeq" id="WP_163965509.1">
    <property type="nucleotide sequence ID" value="NZ_JAAIVB010000055.1"/>
</dbReference>
<keyword evidence="1 3" id="KW-0808">Transferase</keyword>
<evidence type="ECO:0000256" key="1">
    <source>
        <dbReference type="ARBA" id="ARBA00022679"/>
    </source>
</evidence>
<dbReference type="Pfam" id="PF00534">
    <property type="entry name" value="Glycos_transf_1"/>
    <property type="match status" value="1"/>
</dbReference>
<dbReference type="SUPFAM" id="SSF53756">
    <property type="entry name" value="UDP-Glycosyltransferase/glycogen phosphorylase"/>
    <property type="match status" value="1"/>
</dbReference>
<dbReference type="PANTHER" id="PTHR46401:SF2">
    <property type="entry name" value="GLYCOSYLTRANSFERASE WBBK-RELATED"/>
    <property type="match status" value="1"/>
</dbReference>
<keyword evidence="4" id="KW-1185">Reference proteome</keyword>
<sequence>MIFFLGPLPPPVHGFAAINQKMLECLGEKTEVVAFDNSPTALGSRLPLPGRLGTLSRAAGRLWQMIAFLALALVKRPDAMYVGLSGGLGQLFDAVLIGVARMSGARIYLHHHSFVYLNSPRRHNRWCFWLAGDAVHVCLCADMAQKLEAIYGIPRHRLYVLSNAAFLEDRKQATMPRKAGGHGITLGFLSNIILEKGIVEFFDVIASLSQQGYAVKGSVAGPVDPAIREQFDALMRDHPEVEYVGPVYGERKDAYLQGVDLLLFPTKYRNEAEPLTILEAMRERVPVLAADRGCIRSLVGAQAALGCPTIDHFVEHASEAIKAILTGTTSLEALSEGAYREYLRLRTLHQARLDRLLLNMTDRDQALERVQA</sequence>
<dbReference type="GO" id="GO:0016757">
    <property type="term" value="F:glycosyltransferase activity"/>
    <property type="evidence" value="ECO:0007669"/>
    <property type="project" value="InterPro"/>
</dbReference>
<dbReference type="AlphaFoldDB" id="A0A6B3SPP2"/>
<dbReference type="EMBL" id="JAAIVB010000055">
    <property type="protein sequence ID" value="NEX62723.1"/>
    <property type="molecule type" value="Genomic_DNA"/>
</dbReference>
<gene>
    <name evidence="3" type="ORF">G3574_16670</name>
</gene>
<organism evidence="3 4">
    <name type="scientific">Noviherbaspirillum galbum</name>
    <dbReference type="NCBI Taxonomy" id="2709383"/>
    <lineage>
        <taxon>Bacteria</taxon>
        <taxon>Pseudomonadati</taxon>
        <taxon>Pseudomonadota</taxon>
        <taxon>Betaproteobacteria</taxon>
        <taxon>Burkholderiales</taxon>
        <taxon>Oxalobacteraceae</taxon>
        <taxon>Noviherbaspirillum</taxon>
    </lineage>
</organism>
<feature type="domain" description="Glycosyl transferase family 1" evidence="2">
    <location>
        <begin position="185"/>
        <end position="339"/>
    </location>
</feature>
<accession>A0A6B3SPP2</accession>
<dbReference type="Proteomes" id="UP000482155">
    <property type="component" value="Unassembled WGS sequence"/>
</dbReference>
<dbReference type="Gene3D" id="3.40.50.2000">
    <property type="entry name" value="Glycogen Phosphorylase B"/>
    <property type="match status" value="1"/>
</dbReference>
<evidence type="ECO:0000313" key="4">
    <source>
        <dbReference type="Proteomes" id="UP000482155"/>
    </source>
</evidence>
<evidence type="ECO:0000259" key="2">
    <source>
        <dbReference type="Pfam" id="PF00534"/>
    </source>
</evidence>
<evidence type="ECO:0000313" key="3">
    <source>
        <dbReference type="EMBL" id="NEX62723.1"/>
    </source>
</evidence>
<dbReference type="CDD" id="cd03801">
    <property type="entry name" value="GT4_PimA-like"/>
    <property type="match status" value="1"/>
</dbReference>
<protein>
    <submittedName>
        <fullName evidence="3">Glycosyltransferase</fullName>
    </submittedName>
</protein>
<proteinExistence type="predicted"/>
<comment type="caution">
    <text evidence="3">The sequence shown here is derived from an EMBL/GenBank/DDBJ whole genome shotgun (WGS) entry which is preliminary data.</text>
</comment>
<name>A0A6B3SPP2_9BURK</name>